<proteinExistence type="predicted"/>
<gene>
    <name evidence="2" type="ORF">NDU88_000992</name>
</gene>
<organism evidence="2 3">
    <name type="scientific">Pleurodeles waltl</name>
    <name type="common">Iberian ribbed newt</name>
    <dbReference type="NCBI Taxonomy" id="8319"/>
    <lineage>
        <taxon>Eukaryota</taxon>
        <taxon>Metazoa</taxon>
        <taxon>Chordata</taxon>
        <taxon>Craniata</taxon>
        <taxon>Vertebrata</taxon>
        <taxon>Euteleostomi</taxon>
        <taxon>Amphibia</taxon>
        <taxon>Batrachia</taxon>
        <taxon>Caudata</taxon>
        <taxon>Salamandroidea</taxon>
        <taxon>Salamandridae</taxon>
        <taxon>Pleurodelinae</taxon>
        <taxon>Pleurodeles</taxon>
    </lineage>
</organism>
<protein>
    <submittedName>
        <fullName evidence="2">Uncharacterized protein</fullName>
    </submittedName>
</protein>
<keyword evidence="3" id="KW-1185">Reference proteome</keyword>
<reference evidence="2" key="1">
    <citation type="journal article" date="2022" name="bioRxiv">
        <title>Sequencing and chromosome-scale assembly of the giantPleurodeles waltlgenome.</title>
        <authorList>
            <person name="Brown T."/>
            <person name="Elewa A."/>
            <person name="Iarovenko S."/>
            <person name="Subramanian E."/>
            <person name="Araus A.J."/>
            <person name="Petzold A."/>
            <person name="Susuki M."/>
            <person name="Suzuki K.-i.T."/>
            <person name="Hayashi T."/>
            <person name="Toyoda A."/>
            <person name="Oliveira C."/>
            <person name="Osipova E."/>
            <person name="Leigh N.D."/>
            <person name="Simon A."/>
            <person name="Yun M.H."/>
        </authorList>
    </citation>
    <scope>NUCLEOTIDE SEQUENCE</scope>
    <source>
        <strain evidence="2">20211129_DDA</strain>
        <tissue evidence="2">Liver</tissue>
    </source>
</reference>
<dbReference type="Proteomes" id="UP001066276">
    <property type="component" value="Chromosome 2_1"/>
</dbReference>
<feature type="compositionally biased region" description="Basic residues" evidence="1">
    <location>
        <begin position="130"/>
        <end position="139"/>
    </location>
</feature>
<feature type="region of interest" description="Disordered" evidence="1">
    <location>
        <begin position="1"/>
        <end position="23"/>
    </location>
</feature>
<dbReference type="EMBL" id="JANPWB010000003">
    <property type="protein sequence ID" value="KAJ1197130.1"/>
    <property type="molecule type" value="Genomic_DNA"/>
</dbReference>
<feature type="region of interest" description="Disordered" evidence="1">
    <location>
        <begin position="106"/>
        <end position="140"/>
    </location>
</feature>
<evidence type="ECO:0000313" key="2">
    <source>
        <dbReference type="EMBL" id="KAJ1197130.1"/>
    </source>
</evidence>
<comment type="caution">
    <text evidence="2">The sequence shown here is derived from an EMBL/GenBank/DDBJ whole genome shotgun (WGS) entry which is preliminary data.</text>
</comment>
<evidence type="ECO:0000313" key="3">
    <source>
        <dbReference type="Proteomes" id="UP001066276"/>
    </source>
</evidence>
<name>A0AAV7V9Z4_PLEWA</name>
<sequence length="158" mass="17221">MKIGARGGWSTGPPDFKMAGAPGPAGLERSLAWSGRNHFGPSLAGGGAPCCRSGSSDAQHNIRHWRLHREGGTSTEERLVKLWALGWRAGRLRLVVGRDSSIWRIPAETDGDSGPKPPITPQPQDGQNRKEKRHDGRLRRAAELPCILPCHGAADWRR</sequence>
<accession>A0AAV7V9Z4</accession>
<feature type="compositionally biased region" description="Gly residues" evidence="1">
    <location>
        <begin position="1"/>
        <end position="10"/>
    </location>
</feature>
<dbReference type="AlphaFoldDB" id="A0AAV7V9Z4"/>
<evidence type="ECO:0000256" key="1">
    <source>
        <dbReference type="SAM" id="MobiDB-lite"/>
    </source>
</evidence>